<name>A0ABN8YLG3_RANTA</name>
<protein>
    <submittedName>
        <fullName evidence="1">Uncharacterized protein</fullName>
    </submittedName>
</protein>
<evidence type="ECO:0000313" key="2">
    <source>
        <dbReference type="Proteomes" id="UP001176941"/>
    </source>
</evidence>
<keyword evidence="2" id="KW-1185">Reference proteome</keyword>
<dbReference type="Proteomes" id="UP001176941">
    <property type="component" value="Chromosome 20"/>
</dbReference>
<accession>A0ABN8YLG3</accession>
<proteinExistence type="predicted"/>
<reference evidence="1" key="1">
    <citation type="submission" date="2023-04" db="EMBL/GenBank/DDBJ databases">
        <authorList>
            <consortium name="ELIXIR-Norway"/>
        </authorList>
    </citation>
    <scope>NUCLEOTIDE SEQUENCE [LARGE SCALE GENOMIC DNA]</scope>
</reference>
<sequence length="84" mass="9221">MFLGGAGLSDRTRYQPCMIRESCFSKARVCQRGRNGALLRKYDAIGTKGPSLGAFRRLSGEVRTTILLNEPLLTLKSVRGSCGR</sequence>
<dbReference type="EMBL" id="OX459956">
    <property type="protein sequence ID" value="CAI9162294.1"/>
    <property type="molecule type" value="Genomic_DNA"/>
</dbReference>
<gene>
    <name evidence="1" type="ORF">MRATA1EN1_LOCUS11256</name>
</gene>
<evidence type="ECO:0000313" key="1">
    <source>
        <dbReference type="EMBL" id="CAI9162294.1"/>
    </source>
</evidence>
<organism evidence="1 2">
    <name type="scientific">Rangifer tarandus platyrhynchus</name>
    <name type="common">Svalbard reindeer</name>
    <dbReference type="NCBI Taxonomy" id="3082113"/>
    <lineage>
        <taxon>Eukaryota</taxon>
        <taxon>Metazoa</taxon>
        <taxon>Chordata</taxon>
        <taxon>Craniata</taxon>
        <taxon>Vertebrata</taxon>
        <taxon>Euteleostomi</taxon>
        <taxon>Mammalia</taxon>
        <taxon>Eutheria</taxon>
        <taxon>Laurasiatheria</taxon>
        <taxon>Artiodactyla</taxon>
        <taxon>Ruminantia</taxon>
        <taxon>Pecora</taxon>
        <taxon>Cervidae</taxon>
        <taxon>Odocoileinae</taxon>
        <taxon>Rangifer</taxon>
    </lineage>
</organism>